<sequence>MTVDELIRVLENLSVKSGPEAIVYIEDASGNEYPVKDANVFTEGEDSSITLRML</sequence>
<keyword evidence="2" id="KW-1185">Reference proteome</keyword>
<reference evidence="1" key="1">
    <citation type="submission" date="2023-04" db="EMBL/GenBank/DDBJ databases">
        <title>Isolation and Characterization of Novel Plasmid-specific Phages Infecting Bacteria Carrying Diverse Conjugative Plasmids.</title>
        <authorList>
            <person name="Parra B."/>
            <person name="Cockx B."/>
            <person name="Lutz V.T."/>
            <person name="Bronsted L."/>
            <person name="Smets B.F."/>
            <person name="Dechesne A."/>
        </authorList>
    </citation>
    <scope>NUCLEOTIDE SEQUENCE</scope>
</reference>
<proteinExistence type="predicted"/>
<dbReference type="EMBL" id="OQ829281">
    <property type="protein sequence ID" value="WHS68363.1"/>
    <property type="molecule type" value="Genomic_DNA"/>
</dbReference>
<evidence type="ECO:0000313" key="1">
    <source>
        <dbReference type="EMBL" id="WHS68363.1"/>
    </source>
</evidence>
<organism evidence="1 2">
    <name type="scientific">phage PKM.Lu.22.1</name>
    <dbReference type="NCBI Taxonomy" id="3049197"/>
    <lineage>
        <taxon>Viruses</taxon>
        <taxon>Duplodnaviria</taxon>
        <taxon>Heunggongvirae</taxon>
        <taxon>Uroviricota</taxon>
        <taxon>Caudoviricetes</taxon>
        <taxon>Grimontviridae</taxon>
    </lineage>
</organism>
<name>A0AAF0KYH1_9CAUD</name>
<dbReference type="Proteomes" id="UP001223176">
    <property type="component" value="Segment"/>
</dbReference>
<accession>A0AAF0KYH1</accession>
<protein>
    <submittedName>
        <fullName evidence="1">Uncharacterized protein</fullName>
    </submittedName>
</protein>
<evidence type="ECO:0000313" key="2">
    <source>
        <dbReference type="Proteomes" id="UP001223176"/>
    </source>
</evidence>